<dbReference type="STRING" id="230819.A0A5C3KWF0"/>
<keyword evidence="7" id="KW-1185">Reference proteome</keyword>
<dbReference type="Proteomes" id="UP000307440">
    <property type="component" value="Unassembled WGS sequence"/>
</dbReference>
<evidence type="ECO:0000256" key="4">
    <source>
        <dbReference type="PROSITE-ProRule" id="PRU00134"/>
    </source>
</evidence>
<dbReference type="SUPFAM" id="SSF144232">
    <property type="entry name" value="HIT/MYND zinc finger-like"/>
    <property type="match status" value="1"/>
</dbReference>
<keyword evidence="1" id="KW-0479">Metal-binding</keyword>
<accession>A0A5C3KWF0</accession>
<name>A0A5C3KWF0_COPMA</name>
<evidence type="ECO:0000313" key="6">
    <source>
        <dbReference type="EMBL" id="TFK24565.1"/>
    </source>
</evidence>
<evidence type="ECO:0000256" key="1">
    <source>
        <dbReference type="ARBA" id="ARBA00022723"/>
    </source>
</evidence>
<feature type="domain" description="MYND-type" evidence="5">
    <location>
        <begin position="293"/>
        <end position="349"/>
    </location>
</feature>
<dbReference type="InterPro" id="IPR002893">
    <property type="entry name" value="Znf_MYND"/>
</dbReference>
<organism evidence="6 7">
    <name type="scientific">Coprinopsis marcescibilis</name>
    <name type="common">Agaric fungus</name>
    <name type="synonym">Psathyrella marcescibilis</name>
    <dbReference type="NCBI Taxonomy" id="230819"/>
    <lineage>
        <taxon>Eukaryota</taxon>
        <taxon>Fungi</taxon>
        <taxon>Dikarya</taxon>
        <taxon>Basidiomycota</taxon>
        <taxon>Agaricomycotina</taxon>
        <taxon>Agaricomycetes</taxon>
        <taxon>Agaricomycetidae</taxon>
        <taxon>Agaricales</taxon>
        <taxon>Agaricineae</taxon>
        <taxon>Psathyrellaceae</taxon>
        <taxon>Coprinopsis</taxon>
    </lineage>
</organism>
<gene>
    <name evidence="6" type="ORF">FA15DRAFT_687417</name>
</gene>
<dbReference type="Gene3D" id="6.10.140.2220">
    <property type="match status" value="1"/>
</dbReference>
<evidence type="ECO:0000259" key="5">
    <source>
        <dbReference type="PROSITE" id="PS50865"/>
    </source>
</evidence>
<dbReference type="Pfam" id="PF01753">
    <property type="entry name" value="zf-MYND"/>
    <property type="match status" value="1"/>
</dbReference>
<protein>
    <recommendedName>
        <fullName evidence="5">MYND-type domain-containing protein</fullName>
    </recommendedName>
</protein>
<dbReference type="EMBL" id="ML210198">
    <property type="protein sequence ID" value="TFK24565.1"/>
    <property type="molecule type" value="Genomic_DNA"/>
</dbReference>
<evidence type="ECO:0000256" key="3">
    <source>
        <dbReference type="ARBA" id="ARBA00022833"/>
    </source>
</evidence>
<keyword evidence="2 4" id="KW-0863">Zinc-finger</keyword>
<evidence type="ECO:0000256" key="2">
    <source>
        <dbReference type="ARBA" id="ARBA00022771"/>
    </source>
</evidence>
<proteinExistence type="predicted"/>
<evidence type="ECO:0000313" key="7">
    <source>
        <dbReference type="Proteomes" id="UP000307440"/>
    </source>
</evidence>
<keyword evidence="3" id="KW-0862">Zinc</keyword>
<dbReference type="GO" id="GO:0008270">
    <property type="term" value="F:zinc ion binding"/>
    <property type="evidence" value="ECO:0007669"/>
    <property type="project" value="UniProtKB-KW"/>
</dbReference>
<dbReference type="PROSITE" id="PS50865">
    <property type="entry name" value="ZF_MYND_2"/>
    <property type="match status" value="1"/>
</dbReference>
<dbReference type="AlphaFoldDB" id="A0A5C3KWF0"/>
<sequence>MSLPPVEPLKPLLKSSTMVMRELDTWKTESLRDQLFAVESELWKDKGGSPFYHWYKRVATGETAVRADIGDDRIAQGRLIAWNVKKPFEAVNINYRSLDTCRLLPVNCADFRLQLYTMEEVWKRLESAAETRGDVSFKTWLDITLILMMYEILLLRNFHDFGGADVPIIIAQWSSEQMDIACNYWVELSKGNWSEEETSQKFDLVYRALLQDPEVGYVPPFVILYSANSKCRARAIFTEPENRPPGSLTRDFPSSCNSPNCTETSGCGSFDLDKCVSLAPGSPLVRKSVWTKSVRCNYWPCKVQEPRLKPGETVSTEKSKFLRCTKCRDVLYCSRLCQKVDWNHHKLVCEPIPTMSK</sequence>
<dbReference type="OrthoDB" id="432970at2759"/>
<reference evidence="6 7" key="1">
    <citation type="journal article" date="2019" name="Nat. Ecol. Evol.">
        <title>Megaphylogeny resolves global patterns of mushroom evolution.</title>
        <authorList>
            <person name="Varga T."/>
            <person name="Krizsan K."/>
            <person name="Foldi C."/>
            <person name="Dima B."/>
            <person name="Sanchez-Garcia M."/>
            <person name="Sanchez-Ramirez S."/>
            <person name="Szollosi G.J."/>
            <person name="Szarkandi J.G."/>
            <person name="Papp V."/>
            <person name="Albert L."/>
            <person name="Andreopoulos W."/>
            <person name="Angelini C."/>
            <person name="Antonin V."/>
            <person name="Barry K.W."/>
            <person name="Bougher N.L."/>
            <person name="Buchanan P."/>
            <person name="Buyck B."/>
            <person name="Bense V."/>
            <person name="Catcheside P."/>
            <person name="Chovatia M."/>
            <person name="Cooper J."/>
            <person name="Damon W."/>
            <person name="Desjardin D."/>
            <person name="Finy P."/>
            <person name="Geml J."/>
            <person name="Haridas S."/>
            <person name="Hughes K."/>
            <person name="Justo A."/>
            <person name="Karasinski D."/>
            <person name="Kautmanova I."/>
            <person name="Kiss B."/>
            <person name="Kocsube S."/>
            <person name="Kotiranta H."/>
            <person name="LaButti K.M."/>
            <person name="Lechner B.E."/>
            <person name="Liimatainen K."/>
            <person name="Lipzen A."/>
            <person name="Lukacs Z."/>
            <person name="Mihaltcheva S."/>
            <person name="Morgado L.N."/>
            <person name="Niskanen T."/>
            <person name="Noordeloos M.E."/>
            <person name="Ohm R.A."/>
            <person name="Ortiz-Santana B."/>
            <person name="Ovrebo C."/>
            <person name="Racz N."/>
            <person name="Riley R."/>
            <person name="Savchenko A."/>
            <person name="Shiryaev A."/>
            <person name="Soop K."/>
            <person name="Spirin V."/>
            <person name="Szebenyi C."/>
            <person name="Tomsovsky M."/>
            <person name="Tulloss R.E."/>
            <person name="Uehling J."/>
            <person name="Grigoriev I.V."/>
            <person name="Vagvolgyi C."/>
            <person name="Papp T."/>
            <person name="Martin F.M."/>
            <person name="Miettinen O."/>
            <person name="Hibbett D.S."/>
            <person name="Nagy L.G."/>
        </authorList>
    </citation>
    <scope>NUCLEOTIDE SEQUENCE [LARGE SCALE GENOMIC DNA]</scope>
    <source>
        <strain evidence="6 7">CBS 121175</strain>
    </source>
</reference>